<dbReference type="GO" id="GO:0015074">
    <property type="term" value="P:DNA integration"/>
    <property type="evidence" value="ECO:0007669"/>
    <property type="project" value="UniProtKB-KW"/>
</dbReference>
<organism evidence="4 5">
    <name type="scientific">Magnetospirillum gryphiswaldense (strain DSM 6361 / JCM 21280 / NBRC 15271 / MSR-1)</name>
    <dbReference type="NCBI Taxonomy" id="431944"/>
    <lineage>
        <taxon>Bacteria</taxon>
        <taxon>Pseudomonadati</taxon>
        <taxon>Pseudomonadota</taxon>
        <taxon>Alphaproteobacteria</taxon>
        <taxon>Rhodospirillales</taxon>
        <taxon>Rhodospirillaceae</taxon>
        <taxon>Magnetospirillum</taxon>
    </lineage>
</organism>
<evidence type="ECO:0000256" key="1">
    <source>
        <dbReference type="ARBA" id="ARBA00008857"/>
    </source>
</evidence>
<dbReference type="STRING" id="1430440.MGMSRv2__3762"/>
<dbReference type="InterPro" id="IPR013762">
    <property type="entry name" value="Integrase-like_cat_sf"/>
</dbReference>
<comment type="similarity">
    <text evidence="1">Belongs to the 'phage' integrase family.</text>
</comment>
<evidence type="ECO:0000313" key="4">
    <source>
        <dbReference type="EMBL" id="CDL00977.1"/>
    </source>
</evidence>
<sequence>MPKITKRIVEAAEPREKDYIIFDSDLPGFGIRILPSGKRSYMVQYRAGRTFRRMSKQELAKLGEVLRQCELTGIESQSAINAIRLLIFTGCRLGEIMTLKWDFVDLENSALHLPDSKTGAKTVHIGAAAVDALSKFDRLPGNPWVITGTLKDGLEAIGLTEMMALLGPRP</sequence>
<evidence type="ECO:0000256" key="3">
    <source>
        <dbReference type="ARBA" id="ARBA00023172"/>
    </source>
</evidence>
<dbReference type="EMBL" id="HG794546">
    <property type="protein sequence ID" value="CDL00977.1"/>
    <property type="molecule type" value="Genomic_DNA"/>
</dbReference>
<keyword evidence="5" id="KW-1185">Reference proteome</keyword>
<protein>
    <submittedName>
        <fullName evidence="4">Integrase protein</fullName>
    </submittedName>
</protein>
<dbReference type="Proteomes" id="UP000018922">
    <property type="component" value="Chromosome I"/>
</dbReference>
<gene>
    <name evidence="4" type="ordered locus">MGMSRv2__3762</name>
</gene>
<name>V6F6I2_MAGGM</name>
<dbReference type="PANTHER" id="PTHR30629">
    <property type="entry name" value="PROPHAGE INTEGRASE"/>
    <property type="match status" value="1"/>
</dbReference>
<dbReference type="SUPFAM" id="SSF56349">
    <property type="entry name" value="DNA breaking-rejoining enzymes"/>
    <property type="match status" value="1"/>
</dbReference>
<dbReference type="AlphaFoldDB" id="V6F6I2"/>
<reference evidence="4 5" key="1">
    <citation type="journal article" date="2014" name="Genome Announc.">
        <title>Complete genome sequence of Magnetospirillum gryphiswaldense MSR-1.</title>
        <authorList>
            <person name="Wang X."/>
            <person name="Wang Q."/>
            <person name="Zhang W."/>
            <person name="Wang Y."/>
            <person name="Li L."/>
            <person name="Wen T."/>
            <person name="Zhang T."/>
            <person name="Zhang Y."/>
            <person name="Xu J."/>
            <person name="Hu J."/>
            <person name="Li S."/>
            <person name="Liu L."/>
            <person name="Liu J."/>
            <person name="Jiang W."/>
            <person name="Tian J."/>
            <person name="Li Y."/>
            <person name="Schuler D."/>
            <person name="Wang L."/>
            <person name="Li J."/>
        </authorList>
    </citation>
    <scope>NUCLEOTIDE SEQUENCE [LARGE SCALE GENOMIC DNA]</scope>
    <source>
        <strain evidence="5">DSM 6361 / JCM 21280 / NBRC 15271 / MSR-1</strain>
    </source>
</reference>
<accession>V6F6I2</accession>
<dbReference type="KEGG" id="mgy:MGMSRv2__3762"/>
<proteinExistence type="inferred from homology"/>
<dbReference type="GO" id="GO:0006310">
    <property type="term" value="P:DNA recombination"/>
    <property type="evidence" value="ECO:0007669"/>
    <property type="project" value="UniProtKB-KW"/>
</dbReference>
<dbReference type="Gene3D" id="1.10.443.10">
    <property type="entry name" value="Intergrase catalytic core"/>
    <property type="match status" value="1"/>
</dbReference>
<dbReference type="PANTHER" id="PTHR30629:SF2">
    <property type="entry name" value="PROPHAGE INTEGRASE INTS-RELATED"/>
    <property type="match status" value="1"/>
</dbReference>
<dbReference type="GO" id="GO:0003677">
    <property type="term" value="F:DNA binding"/>
    <property type="evidence" value="ECO:0007669"/>
    <property type="project" value="InterPro"/>
</dbReference>
<evidence type="ECO:0000256" key="2">
    <source>
        <dbReference type="ARBA" id="ARBA00022908"/>
    </source>
</evidence>
<dbReference type="eggNOG" id="COG0582">
    <property type="taxonomic scope" value="Bacteria"/>
</dbReference>
<keyword evidence="3" id="KW-0233">DNA recombination</keyword>
<dbReference type="InterPro" id="IPR011010">
    <property type="entry name" value="DNA_brk_join_enz"/>
</dbReference>
<dbReference type="InterPro" id="IPR050808">
    <property type="entry name" value="Phage_Integrase"/>
</dbReference>
<keyword evidence="2" id="KW-0229">DNA integration</keyword>
<evidence type="ECO:0000313" key="5">
    <source>
        <dbReference type="Proteomes" id="UP000018922"/>
    </source>
</evidence>
<dbReference type="HOGENOM" id="CLU_1568845_0_0_5"/>